<dbReference type="GO" id="GO:0004190">
    <property type="term" value="F:aspartic-type endopeptidase activity"/>
    <property type="evidence" value="ECO:0007669"/>
    <property type="project" value="InterPro"/>
</dbReference>
<dbReference type="Proteomes" id="UP000596742">
    <property type="component" value="Unassembled WGS sequence"/>
</dbReference>
<keyword evidence="3" id="KW-1185">Reference proteome</keyword>
<accession>A0A8B6BSK1</accession>
<dbReference type="OrthoDB" id="7483068at2759"/>
<dbReference type="Pfam" id="PF03732">
    <property type="entry name" value="Retrotrans_gag"/>
    <property type="match status" value="1"/>
</dbReference>
<evidence type="ECO:0000313" key="3">
    <source>
        <dbReference type="Proteomes" id="UP000596742"/>
    </source>
</evidence>
<dbReference type="PANTHER" id="PTHR33223">
    <property type="entry name" value="CCHC-TYPE DOMAIN-CONTAINING PROTEIN"/>
    <property type="match status" value="1"/>
</dbReference>
<gene>
    <name evidence="2" type="ORF">MGAL_10B013660</name>
</gene>
<dbReference type="Gene3D" id="2.40.70.10">
    <property type="entry name" value="Acid Proteases"/>
    <property type="match status" value="1"/>
</dbReference>
<dbReference type="InterPro" id="IPR001969">
    <property type="entry name" value="Aspartic_peptidase_AS"/>
</dbReference>
<dbReference type="SUPFAM" id="SSF50630">
    <property type="entry name" value="Acid proteases"/>
    <property type="match status" value="1"/>
</dbReference>
<dbReference type="CDD" id="cd00303">
    <property type="entry name" value="retropepsin_like"/>
    <property type="match status" value="1"/>
</dbReference>
<dbReference type="AlphaFoldDB" id="A0A8B6BSK1"/>
<proteinExistence type="predicted"/>
<dbReference type="PANTHER" id="PTHR33223:SF6">
    <property type="entry name" value="CCHC-TYPE DOMAIN-CONTAINING PROTEIN"/>
    <property type="match status" value="1"/>
</dbReference>
<name>A0A8B6BSK1_MYTGA</name>
<feature type="domain" description="Retrotransposon gag" evidence="1">
    <location>
        <begin position="302"/>
        <end position="395"/>
    </location>
</feature>
<reference evidence="2" key="1">
    <citation type="submission" date="2018-11" db="EMBL/GenBank/DDBJ databases">
        <authorList>
            <person name="Alioto T."/>
            <person name="Alioto T."/>
        </authorList>
    </citation>
    <scope>NUCLEOTIDE SEQUENCE</scope>
</reference>
<dbReference type="GO" id="GO:0006508">
    <property type="term" value="P:proteolysis"/>
    <property type="evidence" value="ECO:0007669"/>
    <property type="project" value="InterPro"/>
</dbReference>
<organism evidence="2 3">
    <name type="scientific">Mytilus galloprovincialis</name>
    <name type="common">Mediterranean mussel</name>
    <dbReference type="NCBI Taxonomy" id="29158"/>
    <lineage>
        <taxon>Eukaryota</taxon>
        <taxon>Metazoa</taxon>
        <taxon>Spiralia</taxon>
        <taxon>Lophotrochozoa</taxon>
        <taxon>Mollusca</taxon>
        <taxon>Bivalvia</taxon>
        <taxon>Autobranchia</taxon>
        <taxon>Pteriomorphia</taxon>
        <taxon>Mytilida</taxon>
        <taxon>Mytiloidea</taxon>
        <taxon>Mytilidae</taxon>
        <taxon>Mytilinae</taxon>
        <taxon>Mytilus</taxon>
    </lineage>
</organism>
<dbReference type="PROSITE" id="PS00141">
    <property type="entry name" value="ASP_PROTEASE"/>
    <property type="match status" value="1"/>
</dbReference>
<dbReference type="InterPro" id="IPR021109">
    <property type="entry name" value="Peptidase_aspartic_dom_sf"/>
</dbReference>
<dbReference type="InterPro" id="IPR005162">
    <property type="entry name" value="Retrotrans_gag_dom"/>
</dbReference>
<evidence type="ECO:0000313" key="2">
    <source>
        <dbReference type="EMBL" id="VDH94328.1"/>
    </source>
</evidence>
<protein>
    <recommendedName>
        <fullName evidence="1">Retrotransposon gag domain-containing protein</fullName>
    </recommendedName>
</protein>
<comment type="caution">
    <text evidence="2">The sequence shown here is derived from an EMBL/GenBank/DDBJ whole genome shotgun (WGS) entry which is preliminary data.</text>
</comment>
<evidence type="ECO:0000259" key="1">
    <source>
        <dbReference type="Pfam" id="PF03732"/>
    </source>
</evidence>
<sequence length="877" mass="99418">MHLETMYNINEPEKAGHEKRDKGKVLQHCLCKVSVKSGINMGALDLTTCYRLLRGFFILTPEQKLNLKYVIDQRNVINKYLNEKTLESELFSKIWDQLQIPTLIIAAEIDPSFADEIFKRIKLLKKTKPSMKHSIQCYETYLEWFSRDDILRQEIRHAKLQRRLMSPSLPSIPEDHNRKISLLSDGFLEDNEIVGLTEFDLQNVGDVNSPDNTANFEPEINVLLAEASPITSTPQPLNVTEIPTESVDLPIKIQTTSIMSKLVRCREFSGYPQDNAKGFFSEFESYALLHELPETDKRRIAAFHLHLKGPALTWYNSLSDESKSSWITICVLFKEKYINFSWQSATVIMESEIFQNMVLSPGQSLEDYFSQLSEKAQILRKHDHELVAKFISGLPEKMSFFVRAGQPVDAHHALTSAKMAEACGYRQHGDSINALKHENKHAPRQLPGKSNSTDSNQSEVIRDLQNQVAILTDLVQGKRKEHVQSEPSRSDVHDIRDQIGQLSGLITSMAVREVPHKEPQRPENTSTNNANTSRFDSAECRRCKGLGHFQRVCNWNGYEWPHCSILYQTGVLCTGKQNQPGCGAQSSGLTSSIGADFDKNSTKDKFLYITVLFGDLRIAALVDTGSSINVISKSLYDSISDRHKLYFEQLSESEIRLANNDKIRINGISKLQATIHQKNEIIETYIIPKTSHPLILGTEYLRENKIVLDFSDFSCNQKTVPVKTVKRIELEPNTEYLTFGKLPNYVTVGLQGICVNSKFSVNHKFLVAKSLVVVPVNRKVPIKLLNASNVKITIPKGKNIAEFSTLSNEYTYVAMSEKPEIPEVQNIQLVANENGLRTDNSEQQCDITDSPDRQEILTKIKTDFDLSDHLTHDQKSN</sequence>
<dbReference type="EMBL" id="UYJE01000572">
    <property type="protein sequence ID" value="VDH94328.1"/>
    <property type="molecule type" value="Genomic_DNA"/>
</dbReference>